<evidence type="ECO:0000313" key="3">
    <source>
        <dbReference type="EMBL" id="MFG1252039.1"/>
    </source>
</evidence>
<keyword evidence="2" id="KW-0812">Transmembrane</keyword>
<evidence type="ECO:0000313" key="4">
    <source>
        <dbReference type="Proteomes" id="UP001604043"/>
    </source>
</evidence>
<gene>
    <name evidence="3" type="ORF">V5F30_07485</name>
</gene>
<keyword evidence="4" id="KW-1185">Reference proteome</keyword>
<feature type="compositionally biased region" description="Gly residues" evidence="1">
    <location>
        <begin position="22"/>
        <end position="33"/>
    </location>
</feature>
<reference evidence="3 4" key="1">
    <citation type="submission" date="2024-02" db="EMBL/GenBank/DDBJ databases">
        <title>Expansion and revision of Xanthobacter and proposal of Roseixanthobacter gen. nov.</title>
        <authorList>
            <person name="Soltysiak M.P.M."/>
            <person name="Jalihal A."/>
            <person name="Ory A."/>
            <person name="Chrisophersen C."/>
            <person name="Lee A.D."/>
            <person name="Boulton J."/>
            <person name="Springer M."/>
        </authorList>
    </citation>
    <scope>NUCLEOTIDE SEQUENCE [LARGE SCALE GENOMIC DNA]</scope>
    <source>
        <strain evidence="3 4">CB5</strain>
    </source>
</reference>
<dbReference type="Proteomes" id="UP001604043">
    <property type="component" value="Unassembled WGS sequence"/>
</dbReference>
<protein>
    <recommendedName>
        <fullName evidence="5">HEAT repeat domain-containing protein</fullName>
    </recommendedName>
</protein>
<evidence type="ECO:0008006" key="5">
    <source>
        <dbReference type="Google" id="ProtNLM"/>
    </source>
</evidence>
<dbReference type="RefSeq" id="WP_029558772.1">
    <property type="nucleotide sequence ID" value="NZ_JBAFUR010000002.1"/>
</dbReference>
<keyword evidence="2" id="KW-0472">Membrane</keyword>
<name>A0ABW6ZE12_9HYPH</name>
<feature type="transmembrane region" description="Helical" evidence="2">
    <location>
        <begin position="42"/>
        <end position="60"/>
    </location>
</feature>
<evidence type="ECO:0000256" key="2">
    <source>
        <dbReference type="SAM" id="Phobius"/>
    </source>
</evidence>
<proteinExistence type="predicted"/>
<dbReference type="EMBL" id="JBAFUR010000002">
    <property type="protein sequence ID" value="MFG1252039.1"/>
    <property type="molecule type" value="Genomic_DNA"/>
</dbReference>
<feature type="region of interest" description="Disordered" evidence="1">
    <location>
        <begin position="1"/>
        <end position="38"/>
    </location>
</feature>
<organism evidence="3 4">
    <name type="scientific">Xanthobacter aminoxidans</name>
    <dbReference type="NCBI Taxonomy" id="186280"/>
    <lineage>
        <taxon>Bacteria</taxon>
        <taxon>Pseudomonadati</taxon>
        <taxon>Pseudomonadota</taxon>
        <taxon>Alphaproteobacteria</taxon>
        <taxon>Hyphomicrobiales</taxon>
        <taxon>Xanthobacteraceae</taxon>
        <taxon>Xanthobacter</taxon>
    </lineage>
</organism>
<comment type="caution">
    <text evidence="3">The sequence shown here is derived from an EMBL/GenBank/DDBJ whole genome shotgun (WGS) entry which is preliminary data.</text>
</comment>
<evidence type="ECO:0000256" key="1">
    <source>
        <dbReference type="SAM" id="MobiDB-lite"/>
    </source>
</evidence>
<keyword evidence="2" id="KW-1133">Transmembrane helix</keyword>
<accession>A0ABW6ZE12</accession>
<sequence>MAESPDPARGVDAASGAPVGSGNDGNGGDGGRSPGPSKAAKITARLAGLAIAIGAVIWLSTSTGIRRFDSGLFLRPVATRMMAGEPYDPDLIAAMDRDMSVVLSDRVCDYQALQDLAIVRSALAETAFQADDADLADTRLTAAEQAAKASIVCSPGSPRAWTILAWIEHIRHEDTPLLRTYLRQSFRSGPYEGWPLLRRTEILLALYPKLDQSELADLKQSVNWLAVKNLSEYIGEQYVAAKPEARLALRDILAEAPERVQKRAAEIIRNGGEDIDLPAVEPLGSRPWK</sequence>